<feature type="compositionally biased region" description="Low complexity" evidence="1">
    <location>
        <begin position="1"/>
        <end position="11"/>
    </location>
</feature>
<evidence type="ECO:0000313" key="3">
    <source>
        <dbReference type="WBParaSite" id="ALUE_0002247501-mRNA-1"/>
    </source>
</evidence>
<dbReference type="Proteomes" id="UP000036681">
    <property type="component" value="Unplaced"/>
</dbReference>
<protein>
    <submittedName>
        <fullName evidence="3">Uncharacterized protein</fullName>
    </submittedName>
</protein>
<sequence length="48" mass="5409">MFSSSTPSSRPIRPRDIRIMSASPIPRSPDTTPVKHSNPNRLIYAIIF</sequence>
<accession>A0A0M3IUP7</accession>
<organism evidence="2 3">
    <name type="scientific">Ascaris lumbricoides</name>
    <name type="common">Giant roundworm</name>
    <dbReference type="NCBI Taxonomy" id="6252"/>
    <lineage>
        <taxon>Eukaryota</taxon>
        <taxon>Metazoa</taxon>
        <taxon>Ecdysozoa</taxon>
        <taxon>Nematoda</taxon>
        <taxon>Chromadorea</taxon>
        <taxon>Rhabditida</taxon>
        <taxon>Spirurina</taxon>
        <taxon>Ascaridomorpha</taxon>
        <taxon>Ascaridoidea</taxon>
        <taxon>Ascarididae</taxon>
        <taxon>Ascaris</taxon>
    </lineage>
</organism>
<feature type="region of interest" description="Disordered" evidence="1">
    <location>
        <begin position="1"/>
        <end position="36"/>
    </location>
</feature>
<proteinExistence type="predicted"/>
<dbReference type="WBParaSite" id="ALUE_0002247501-mRNA-1">
    <property type="protein sequence ID" value="ALUE_0002247501-mRNA-1"/>
    <property type="gene ID" value="ALUE_0002247501"/>
</dbReference>
<evidence type="ECO:0000256" key="1">
    <source>
        <dbReference type="SAM" id="MobiDB-lite"/>
    </source>
</evidence>
<name>A0A0M3IUP7_ASCLU</name>
<reference evidence="3" key="1">
    <citation type="submission" date="2017-02" db="UniProtKB">
        <authorList>
            <consortium name="WormBaseParasite"/>
        </authorList>
    </citation>
    <scope>IDENTIFICATION</scope>
</reference>
<keyword evidence="2" id="KW-1185">Reference proteome</keyword>
<evidence type="ECO:0000313" key="2">
    <source>
        <dbReference type="Proteomes" id="UP000036681"/>
    </source>
</evidence>
<dbReference type="AlphaFoldDB" id="A0A0M3IUP7"/>